<evidence type="ECO:0000313" key="3">
    <source>
        <dbReference type="Proteomes" id="UP000063229"/>
    </source>
</evidence>
<dbReference type="Proteomes" id="UP000063229">
    <property type="component" value="Chromosome"/>
</dbReference>
<dbReference type="InterPro" id="IPR022266">
    <property type="entry name" value="DtrJ-like"/>
</dbReference>
<feature type="transmembrane region" description="Helical" evidence="1">
    <location>
        <begin position="27"/>
        <end position="52"/>
    </location>
</feature>
<dbReference type="NCBIfam" id="TIGR03747">
    <property type="entry name" value="conj_TIGR03747"/>
    <property type="match status" value="1"/>
</dbReference>
<reference evidence="2 3" key="1">
    <citation type="submission" date="2016-01" db="EMBL/GenBank/DDBJ databases">
        <authorList>
            <person name="McClelland M."/>
            <person name="Jain A."/>
            <person name="Saraogi P."/>
            <person name="Mendelson R."/>
            <person name="Westerman R."/>
            <person name="SanMiguel P."/>
            <person name="Csonka L."/>
        </authorList>
    </citation>
    <scope>NUCLEOTIDE SEQUENCE [LARGE SCALE GENOMIC DNA]</scope>
    <source>
        <strain evidence="2 3">NCPPB 2472</strain>
    </source>
</reference>
<dbReference type="STRING" id="46677.AWM79_12245"/>
<proteinExistence type="predicted"/>
<keyword evidence="1" id="KW-0812">Transmembrane</keyword>
<keyword evidence="1" id="KW-0472">Membrane</keyword>
<dbReference type="EMBL" id="CP014135">
    <property type="protein sequence ID" value="AMB86027.1"/>
    <property type="molecule type" value="Genomic_DNA"/>
</dbReference>
<sequence>MADIAEKAQQQQEGQKTLLGMLFSLPFQFIGVMFGSLLGAILVEWLCLYLFWPDAGWKHAQQMFEHELSWLSQDLLHSVVIKEPGRTATWLAQQVYDWLMVKTGLQDNINALTRYSRITALQDKVGYFDLRYEIGWVIIKFQDYGLAALYTLLTFCVRMVILTLTIPLFLLAAFTGLVDGLVRRDLRKFGSGRESSYLYHKARGTIIPLTIVPWTIYLAIPISISPLLILLPCALLLGISIYITVSSFKKYL</sequence>
<feature type="transmembrane region" description="Helical" evidence="1">
    <location>
        <begin position="226"/>
        <end position="245"/>
    </location>
</feature>
<dbReference type="RefSeq" id="WP_060782944.1">
    <property type="nucleotide sequence ID" value="NZ_CP014135.1"/>
</dbReference>
<feature type="transmembrane region" description="Helical" evidence="1">
    <location>
        <begin position="202"/>
        <end position="220"/>
    </location>
</feature>
<dbReference type="Pfam" id="PF14348">
    <property type="entry name" value="DtrJ-like"/>
    <property type="match status" value="1"/>
</dbReference>
<accession>A0A0X1T1R4</accession>
<dbReference type="KEGG" id="pagb:AWM79_12245"/>
<evidence type="ECO:0008006" key="4">
    <source>
        <dbReference type="Google" id="ProtNLM"/>
    </source>
</evidence>
<keyword evidence="1" id="KW-1133">Transmembrane helix</keyword>
<gene>
    <name evidence="2" type="ORF">AWM79_12245</name>
</gene>
<evidence type="ECO:0000313" key="2">
    <source>
        <dbReference type="EMBL" id="AMB86027.1"/>
    </source>
</evidence>
<protein>
    <recommendedName>
        <fullName evidence="4">Integrating conjugative element membrane protein</fullName>
    </recommendedName>
</protein>
<dbReference type="AlphaFoldDB" id="A0A0X1T1R4"/>
<evidence type="ECO:0000256" key="1">
    <source>
        <dbReference type="SAM" id="Phobius"/>
    </source>
</evidence>
<name>A0A0X1T1R4_PSEAA</name>
<organism evidence="2 3">
    <name type="scientific">Pseudomonas agarici</name>
    <dbReference type="NCBI Taxonomy" id="46677"/>
    <lineage>
        <taxon>Bacteria</taxon>
        <taxon>Pseudomonadati</taxon>
        <taxon>Pseudomonadota</taxon>
        <taxon>Gammaproteobacteria</taxon>
        <taxon>Pseudomonadales</taxon>
        <taxon>Pseudomonadaceae</taxon>
        <taxon>Pseudomonas</taxon>
    </lineage>
</organism>
<feature type="transmembrane region" description="Helical" evidence="1">
    <location>
        <begin position="159"/>
        <end position="182"/>
    </location>
</feature>
<keyword evidence="3" id="KW-1185">Reference proteome</keyword>